<evidence type="ECO:0000259" key="3">
    <source>
        <dbReference type="Pfam" id="PF25995"/>
    </source>
</evidence>
<gene>
    <name evidence="4" type="ORF">CMQ_4557</name>
</gene>
<dbReference type="PANTHER" id="PTHR31011">
    <property type="entry name" value="PROTEIN STB2-RELATED"/>
    <property type="match status" value="1"/>
</dbReference>
<dbReference type="HOGENOM" id="CLU_010065_0_0_1"/>
<keyword evidence="5" id="KW-1185">Reference proteome</keyword>
<feature type="compositionally biased region" description="Acidic residues" evidence="2">
    <location>
        <begin position="789"/>
        <end position="801"/>
    </location>
</feature>
<proteinExistence type="predicted"/>
<keyword evidence="1" id="KW-0175">Coiled coil</keyword>
<feature type="coiled-coil region" evidence="1">
    <location>
        <begin position="914"/>
        <end position="948"/>
    </location>
</feature>
<dbReference type="OrthoDB" id="19806at2759"/>
<dbReference type="AlphaFoldDB" id="F0XU70"/>
<dbReference type="GO" id="GO:0070822">
    <property type="term" value="C:Sin3-type complex"/>
    <property type="evidence" value="ECO:0007669"/>
    <property type="project" value="TreeGrafter"/>
</dbReference>
<dbReference type="Proteomes" id="UP000007796">
    <property type="component" value="Unassembled WGS sequence"/>
</dbReference>
<dbReference type="STRING" id="655863.F0XU70"/>
<name>F0XU70_GROCL</name>
<feature type="domain" description="STB6-like N-terminal" evidence="3">
    <location>
        <begin position="63"/>
        <end position="201"/>
    </location>
</feature>
<evidence type="ECO:0000256" key="1">
    <source>
        <dbReference type="SAM" id="Coils"/>
    </source>
</evidence>
<feature type="region of interest" description="Disordered" evidence="2">
    <location>
        <begin position="7"/>
        <end position="62"/>
    </location>
</feature>
<dbReference type="Pfam" id="PF25995">
    <property type="entry name" value="STB6_N"/>
    <property type="match status" value="1"/>
</dbReference>
<dbReference type="PANTHER" id="PTHR31011:SF2">
    <property type="entry name" value="PROTEIN STB2-RELATED"/>
    <property type="match status" value="1"/>
</dbReference>
<dbReference type="GeneID" id="25977781"/>
<organism evidence="5">
    <name type="scientific">Grosmannia clavigera (strain kw1407 / UAMH 11150)</name>
    <name type="common">Blue stain fungus</name>
    <name type="synonym">Graphiocladiella clavigera</name>
    <dbReference type="NCBI Taxonomy" id="655863"/>
    <lineage>
        <taxon>Eukaryota</taxon>
        <taxon>Fungi</taxon>
        <taxon>Dikarya</taxon>
        <taxon>Ascomycota</taxon>
        <taxon>Pezizomycotina</taxon>
        <taxon>Sordariomycetes</taxon>
        <taxon>Sordariomycetidae</taxon>
        <taxon>Ophiostomatales</taxon>
        <taxon>Ophiostomataceae</taxon>
        <taxon>Leptographium</taxon>
    </lineage>
</organism>
<evidence type="ECO:0000313" key="5">
    <source>
        <dbReference type="Proteomes" id="UP000007796"/>
    </source>
</evidence>
<dbReference type="EMBL" id="GL630006">
    <property type="protein sequence ID" value="EFW98705.1"/>
    <property type="molecule type" value="Genomic_DNA"/>
</dbReference>
<dbReference type="InterPro" id="IPR038919">
    <property type="entry name" value="STB2/STB2"/>
</dbReference>
<evidence type="ECO:0000313" key="4">
    <source>
        <dbReference type="EMBL" id="EFW98705.1"/>
    </source>
</evidence>
<dbReference type="eggNOG" id="ENOG502QT8Q">
    <property type="taxonomic scope" value="Eukaryota"/>
</dbReference>
<feature type="region of interest" description="Disordered" evidence="2">
    <location>
        <begin position="787"/>
        <end position="806"/>
    </location>
</feature>
<dbReference type="RefSeq" id="XP_014168188.1">
    <property type="nucleotide sequence ID" value="XM_014312713.1"/>
</dbReference>
<protein>
    <submittedName>
        <fullName evidence="4">Sin3 complex subunit</fullName>
    </submittedName>
</protein>
<sequence length="971" mass="105862">MAFRFAIPMSQATDGKTNRDEDGLTSQLAAGRNAADITRQPSPEPRQLKNKASSSDDAHRRRHIVTPDPVALMYLEGDPSVSIVERRISLEGYELYLVEQWACSRQSPTLVISTYTGDPNHSVVVGVLSAPADEQERSPRLRIYFRAMQQYHARPKETPFGEIMATNLSSFPSALTVIAVPDGDLRKHRQDFIVNEDLKRLGCSGRSALTLLPPTRATQETFLSLYKTSDKIPFTESVVELIKLCQTALCIFGMLGIQYMDGLLCDLTEKAINDWWTEIGAECYNVEPADGILGPTTVAALLGMLMGARNRLAWYGAPVTKDVFDIEQTSKGIDYFQKAHKLKRTRRLDHLTLRKLHSVTAKAAAGEVGWGVQKAVKSTVEGFGGKRGELVIGMVGGKDKGNIGDIETVDIDKFIGLIYSERPKWLWYGKPRRTAATTSSGTDYRIESDNLFSKEEGSAPSSRQGLPQSQEVEEIAAAEADNAVQKREDRSAVYLGAVPESAVSINDSQGDKDRDRDPRRRTVFKSVAGRVSDARSGLGRIRDAVGGGLRGHASRTSRDEAPLGGSVGPGTLTAASLSGPTASGIASLAQSSAVLSSPVLISRAFTWKNKPEEYANVFRRGGEKELSATSLPEEEGAAWTDGGRLLDRSTYPDPEDPQQGLPCVASPLVMTHRPSVPTSGAVSGLRTFARNRTSQVWRGMAATTAASVAGSVADEADLQGPFLEAERTVGAEVVGLLRRHSIAGGFLSRCEERRQVEANWPRRLSFSVAEEAVLGWEEIVSGVASADSADLEEAEEAEDREADGSAVERMVSRHMASLTLKSSLYGQMRSVKGGLGLSVTERILGLEAIDDAYAQQVEEVQSIYFQLSEACEGVQRSSQELLGMERAQASEAIREVEMLTAKVEYEIGALISRVQEVEEGVRQFAEQVEGVEQRAEELQKQLETESWLHWLVRTLTGIGTGPNIIQDLRPS</sequence>
<dbReference type="InterPro" id="IPR059025">
    <property type="entry name" value="STB6_N"/>
</dbReference>
<reference evidence="4 5" key="1">
    <citation type="journal article" date="2011" name="Proc. Natl. Acad. Sci. U.S.A.">
        <title>Genome and transcriptome analyses of the mountain pine beetle-fungal symbiont Grosmannia clavigera, a lodgepole pine pathogen.</title>
        <authorList>
            <person name="DiGuistini S."/>
            <person name="Wang Y."/>
            <person name="Liao N.Y."/>
            <person name="Taylor G."/>
            <person name="Tanguay P."/>
            <person name="Feau N."/>
            <person name="Henrissat B."/>
            <person name="Chan S.K."/>
            <person name="Hesse-Orce U."/>
            <person name="Alamouti S.M."/>
            <person name="Tsui C.K.M."/>
            <person name="Docking R.T."/>
            <person name="Levasseur A."/>
            <person name="Haridas S."/>
            <person name="Robertson G."/>
            <person name="Birol I."/>
            <person name="Holt R.A."/>
            <person name="Marra M.A."/>
            <person name="Hamelin R.C."/>
            <person name="Hirst M."/>
            <person name="Jones S.J.M."/>
            <person name="Bohlmann J."/>
            <person name="Breuil C."/>
        </authorList>
    </citation>
    <scope>NUCLEOTIDE SEQUENCE [LARGE SCALE GENOMIC DNA]</scope>
    <source>
        <strain evidence="5">kw1407 / UAMH 11150</strain>
    </source>
</reference>
<feature type="region of interest" description="Disordered" evidence="2">
    <location>
        <begin position="542"/>
        <end position="567"/>
    </location>
</feature>
<dbReference type="InParanoid" id="F0XU70"/>
<evidence type="ECO:0000256" key="2">
    <source>
        <dbReference type="SAM" id="MobiDB-lite"/>
    </source>
</evidence>
<accession>F0XU70</accession>